<proteinExistence type="predicted"/>
<reference evidence="2 3" key="1">
    <citation type="submission" date="2017-07" db="EMBL/GenBank/DDBJ databases">
        <title>Elstera cyanobacteriorum sp. nov., a novel bacterium isolated from cyanobacterial aggregates in a eutrophic lake.</title>
        <authorList>
            <person name="Cai H."/>
        </authorList>
    </citation>
    <scope>NUCLEOTIDE SEQUENCE [LARGE SCALE GENOMIC DNA]</scope>
    <source>
        <strain evidence="2 3">TH019</strain>
    </source>
</reference>
<gene>
    <name evidence="2" type="ORF">CHR90_09130</name>
</gene>
<dbReference type="SUPFAM" id="SSF88713">
    <property type="entry name" value="Glycoside hydrolase/deacetylase"/>
    <property type="match status" value="1"/>
</dbReference>
<feature type="compositionally biased region" description="Low complexity" evidence="1">
    <location>
        <begin position="99"/>
        <end position="108"/>
    </location>
</feature>
<evidence type="ECO:0000313" key="3">
    <source>
        <dbReference type="Proteomes" id="UP000216361"/>
    </source>
</evidence>
<sequence>MQRVIAGAVLRDEAPGRAEMMMDEDEPLFAEPVKEPFLSRWQRGWRGQGLTVAALLLGGIGGGLVIGSLTRPRPTPAPVVAVLPAAPVETPAGEGGPLGPDALPGAAPVSPADPALHHGTEMPEPEDAPTAALPPPPVKPATLPPPYTGHQPPWRRNAVAAPPTEGKARVVVVIDDMGVDRGRSAQTVALPGPLTLSYLPYGHNLPQQTAEAHQRGHELMVHMPMQPSVEMDPGPDALTVSLTPEEIQRRVRSNLGKFDGYVGINNHMGSRFTTWETGMQPVIAELRARGLLWLDSRTSAKSVGSGIAQKMAIPYVDRDVFLDDDPSLEGVRKQLKQLEAVAHRTGKAVAIGHPKDNTIAALKEWLPTLAGKGLVLVPITNVVKVPAGQSASLP</sequence>
<dbReference type="PANTHER" id="PTHR30105">
    <property type="entry name" value="UNCHARACTERIZED YIBQ-RELATED"/>
    <property type="match status" value="1"/>
</dbReference>
<dbReference type="OrthoDB" id="9784811at2"/>
<dbReference type="InterPro" id="IPR006837">
    <property type="entry name" value="Divergent_DAC"/>
</dbReference>
<dbReference type="PANTHER" id="PTHR30105:SF2">
    <property type="entry name" value="DIVERGENT POLYSACCHARIDE DEACETYLASE SUPERFAMILY"/>
    <property type="match status" value="1"/>
</dbReference>
<dbReference type="Gene3D" id="3.20.20.370">
    <property type="entry name" value="Glycoside hydrolase/deacetylase"/>
    <property type="match status" value="1"/>
</dbReference>
<feature type="compositionally biased region" description="Pro residues" evidence="1">
    <location>
        <begin position="132"/>
        <end position="147"/>
    </location>
</feature>
<dbReference type="EMBL" id="NOXS01000032">
    <property type="protein sequence ID" value="OYQ18441.1"/>
    <property type="molecule type" value="Genomic_DNA"/>
</dbReference>
<dbReference type="GO" id="GO:0005975">
    <property type="term" value="P:carbohydrate metabolic process"/>
    <property type="evidence" value="ECO:0007669"/>
    <property type="project" value="InterPro"/>
</dbReference>
<name>A0A255XNI0_9PROT</name>
<evidence type="ECO:0000313" key="2">
    <source>
        <dbReference type="EMBL" id="OYQ18441.1"/>
    </source>
</evidence>
<dbReference type="Proteomes" id="UP000216361">
    <property type="component" value="Unassembled WGS sequence"/>
</dbReference>
<comment type="caution">
    <text evidence="2">The sequence shown here is derived from an EMBL/GenBank/DDBJ whole genome shotgun (WGS) entry which is preliminary data.</text>
</comment>
<dbReference type="Pfam" id="PF04748">
    <property type="entry name" value="Polysacc_deac_2"/>
    <property type="match status" value="1"/>
</dbReference>
<feature type="region of interest" description="Disordered" evidence="1">
    <location>
        <begin position="91"/>
        <end position="163"/>
    </location>
</feature>
<evidence type="ECO:0000256" key="1">
    <source>
        <dbReference type="SAM" id="MobiDB-lite"/>
    </source>
</evidence>
<organism evidence="2 3">
    <name type="scientific">Elstera cyanobacteriorum</name>
    <dbReference type="NCBI Taxonomy" id="2022747"/>
    <lineage>
        <taxon>Bacteria</taxon>
        <taxon>Pseudomonadati</taxon>
        <taxon>Pseudomonadota</taxon>
        <taxon>Alphaproteobacteria</taxon>
        <taxon>Rhodospirillales</taxon>
        <taxon>Rhodospirillaceae</taxon>
        <taxon>Elstera</taxon>
    </lineage>
</organism>
<keyword evidence="3" id="KW-1185">Reference proteome</keyword>
<accession>A0A255XNI0</accession>
<protein>
    <recommendedName>
        <fullName evidence="4">Divergent polysaccharide deacetylase family protein</fullName>
    </recommendedName>
</protein>
<dbReference type="CDD" id="cd10936">
    <property type="entry name" value="CE4_DAC2"/>
    <property type="match status" value="1"/>
</dbReference>
<dbReference type="InterPro" id="IPR011330">
    <property type="entry name" value="Glyco_hydro/deAcase_b/a-brl"/>
</dbReference>
<evidence type="ECO:0008006" key="4">
    <source>
        <dbReference type="Google" id="ProtNLM"/>
    </source>
</evidence>
<dbReference type="AlphaFoldDB" id="A0A255XNI0"/>